<organism evidence="2 3">
    <name type="scientific">Clostridium beijerinckii</name>
    <name type="common">Clostridium MP</name>
    <dbReference type="NCBI Taxonomy" id="1520"/>
    <lineage>
        <taxon>Bacteria</taxon>
        <taxon>Bacillati</taxon>
        <taxon>Bacillota</taxon>
        <taxon>Clostridia</taxon>
        <taxon>Eubacteriales</taxon>
        <taxon>Clostridiaceae</taxon>
        <taxon>Clostridium</taxon>
    </lineage>
</organism>
<name>A0A1S8S3F7_CLOBE</name>
<comment type="caution">
    <text evidence="2">The sequence shown here is derived from an EMBL/GenBank/DDBJ whole genome shotgun (WGS) entry which is preliminary data.</text>
</comment>
<dbReference type="SUPFAM" id="SSF81901">
    <property type="entry name" value="HCP-like"/>
    <property type="match status" value="1"/>
</dbReference>
<evidence type="ECO:0000313" key="3">
    <source>
        <dbReference type="Proteomes" id="UP000190973"/>
    </source>
</evidence>
<protein>
    <submittedName>
        <fullName evidence="2">Beta-barrel assembly-enhancing protease</fullName>
    </submittedName>
</protein>
<dbReference type="SMART" id="SM00028">
    <property type="entry name" value="TPR"/>
    <property type="match status" value="5"/>
</dbReference>
<evidence type="ECO:0000313" key="2">
    <source>
        <dbReference type="EMBL" id="OOM59974.1"/>
    </source>
</evidence>
<dbReference type="InterPro" id="IPR019734">
    <property type="entry name" value="TPR_rpt"/>
</dbReference>
<evidence type="ECO:0000256" key="1">
    <source>
        <dbReference type="PROSITE-ProRule" id="PRU00339"/>
    </source>
</evidence>
<gene>
    <name evidence="2" type="primary">bepA</name>
    <name evidence="2" type="ORF">CLBCK_31450</name>
</gene>
<dbReference type="PANTHER" id="PTHR12558">
    <property type="entry name" value="CELL DIVISION CYCLE 16,23,27"/>
    <property type="match status" value="1"/>
</dbReference>
<accession>A0A1S8S3F7</accession>
<dbReference type="Proteomes" id="UP000190973">
    <property type="component" value="Unassembled WGS sequence"/>
</dbReference>
<keyword evidence="2" id="KW-0645">Protease</keyword>
<dbReference type="GO" id="GO:0006508">
    <property type="term" value="P:proteolysis"/>
    <property type="evidence" value="ECO:0007669"/>
    <property type="project" value="UniProtKB-KW"/>
</dbReference>
<feature type="repeat" description="TPR" evidence="1">
    <location>
        <begin position="472"/>
        <end position="505"/>
    </location>
</feature>
<keyword evidence="2" id="KW-0378">Hydrolase</keyword>
<keyword evidence="1" id="KW-0802">TPR repeat</keyword>
<dbReference type="PROSITE" id="PS50005">
    <property type="entry name" value="TPR"/>
    <property type="match status" value="1"/>
</dbReference>
<dbReference type="InterPro" id="IPR011990">
    <property type="entry name" value="TPR-like_helical_dom_sf"/>
</dbReference>
<dbReference type="Gene3D" id="1.25.40.10">
    <property type="entry name" value="Tetratricopeptide repeat domain"/>
    <property type="match status" value="2"/>
</dbReference>
<dbReference type="PANTHER" id="PTHR12558:SF13">
    <property type="entry name" value="CELL DIVISION CYCLE PROTEIN 27 HOMOLOG"/>
    <property type="match status" value="1"/>
</dbReference>
<dbReference type="EMBL" id="LZZI01000060">
    <property type="protein sequence ID" value="OOM59974.1"/>
    <property type="molecule type" value="Genomic_DNA"/>
</dbReference>
<sequence>MIIKVRCDLFVKKSVIEYISDFKNSKYFTYINDLKKSKYFRYISDLKKDRYFTPPVIIVICLSAVMITNVISKSRIEPSKDKLTIAANSAEENFYNDKYDAAIEEYNKYQEKDEWPIWNLKIAEIYSVKGDFADSNELLTKVYLARNKIVDGKKQKNIENFESKDRELTNYIVFTSFMNGDYDKALQYGELFLMDYPTDKNLLKTMFSIYMANDKKDKMKEIIDNYPRDDEKASDLADLARMNMMMNDLDQGLLLLKDAWHKDKNEVKVFDVITQIAEYNKNDILNKISALEKKDSGELAYKMWQAEIYSKDKESAEKANNLISELEGKDVGSINLALIKSNTYQNLGESEKARDVINEMIKNDPNSFIGYHAMSLEDYSDENYDNALKNCEKSISLNKDYADNYGFLMPEIMEKQDKSENAEPYFRTALYKEPFNYNILIKLAEYYGNTVKDSSRALYYYTLASKMNPNDAEVYYNMALIKVANQRQDEAIDLLKKSIAINSKEIKYHRALGTVYLNKEKGEDALKEIRAAYAIDKNDILTLNNAGCYYVAIEGDLSRGLVNFKAAYDGINDKTSEEDKDTISENYNRVRNLSDAYNKRNGATLKIPDLKLFY</sequence>
<reference evidence="2 3" key="1">
    <citation type="submission" date="2016-05" db="EMBL/GenBank/DDBJ databases">
        <title>Microbial solvent formation.</title>
        <authorList>
            <person name="Poehlein A."/>
            <person name="Montoya Solano J.D."/>
            <person name="Flitsch S."/>
            <person name="Krabben P."/>
            <person name="Duerre P."/>
            <person name="Daniel R."/>
        </authorList>
    </citation>
    <scope>NUCLEOTIDE SEQUENCE [LARGE SCALE GENOMIC DNA]</scope>
    <source>
        <strain evidence="2 3">DSM 53</strain>
    </source>
</reference>
<proteinExistence type="predicted"/>
<dbReference type="GO" id="GO:0008233">
    <property type="term" value="F:peptidase activity"/>
    <property type="evidence" value="ECO:0007669"/>
    <property type="project" value="UniProtKB-KW"/>
</dbReference>
<dbReference type="AlphaFoldDB" id="A0A1S8S3F7"/>
<dbReference type="SUPFAM" id="SSF48452">
    <property type="entry name" value="TPR-like"/>
    <property type="match status" value="1"/>
</dbReference>